<evidence type="ECO:0000256" key="2">
    <source>
        <dbReference type="SAM" id="Phobius"/>
    </source>
</evidence>
<evidence type="ECO:0000259" key="3">
    <source>
        <dbReference type="Pfam" id="PF12849"/>
    </source>
</evidence>
<evidence type="ECO:0000313" key="4">
    <source>
        <dbReference type="Proteomes" id="UP000694888"/>
    </source>
</evidence>
<accession>A0ABM1AG50</accession>
<evidence type="ECO:0000256" key="1">
    <source>
        <dbReference type="ARBA" id="ARBA00008725"/>
    </source>
</evidence>
<keyword evidence="4" id="KW-1185">Reference proteome</keyword>
<gene>
    <name evidence="5" type="primary">LOC101848644</name>
</gene>
<dbReference type="RefSeq" id="XP_012946989.1">
    <property type="nucleotide sequence ID" value="XM_013091535.1"/>
</dbReference>
<reference evidence="5" key="1">
    <citation type="submission" date="2025-08" db="UniProtKB">
        <authorList>
            <consortium name="RefSeq"/>
        </authorList>
    </citation>
    <scope>IDENTIFICATION</scope>
</reference>
<keyword evidence="2" id="KW-0812">Transmembrane</keyword>
<organism evidence="4 5">
    <name type="scientific">Aplysia californica</name>
    <name type="common">California sea hare</name>
    <dbReference type="NCBI Taxonomy" id="6500"/>
    <lineage>
        <taxon>Eukaryota</taxon>
        <taxon>Metazoa</taxon>
        <taxon>Spiralia</taxon>
        <taxon>Lophotrochozoa</taxon>
        <taxon>Mollusca</taxon>
        <taxon>Gastropoda</taxon>
        <taxon>Heterobranchia</taxon>
        <taxon>Euthyneura</taxon>
        <taxon>Tectipleura</taxon>
        <taxon>Aplysiida</taxon>
        <taxon>Aplysioidea</taxon>
        <taxon>Aplysiidae</taxon>
        <taxon>Aplysia</taxon>
    </lineage>
</organism>
<dbReference type="InterPro" id="IPR050962">
    <property type="entry name" value="Phosphate-bind_PstS"/>
</dbReference>
<keyword evidence="2" id="KW-1133">Transmembrane helix</keyword>
<dbReference type="Proteomes" id="UP000694888">
    <property type="component" value="Unplaced"/>
</dbReference>
<dbReference type="PANTHER" id="PTHR42996">
    <property type="entry name" value="PHOSPHATE-BINDING PROTEIN PSTS"/>
    <property type="match status" value="1"/>
</dbReference>
<evidence type="ECO:0000313" key="5">
    <source>
        <dbReference type="RefSeq" id="XP_012946989.1"/>
    </source>
</evidence>
<keyword evidence="2" id="KW-0472">Membrane</keyword>
<sequence length="545" mass="60947">MLLNIGSGGGIARIKGVQQPLVAFGASDSKMEEDDYKKYPDLQMLPSMAGATVLAYNLPGVSQLNMTLDHLVDIYSGSLTYWNDSRLQEVNTGVILPPEKIVVIARSDKSGTTEMFTRALDAHSEEWHNKFGVFNKGIDKNYEPFHWHPSVISMYGNTNRGVSGLVLSVRYSVAYMSLSDSVAASLNYAVLRNIAGNFVEPSVESVQSAMDDFQYAFDKRMTLDLVEPYGDISYPLVGYTYLIVRMYTMTNCKTAEELVRYIEWFYSDAIAIRECVNNHMVPLSPAVSSRVMDLVVKKMTCRGRNIYSMVLDTKKAEEASQQTWYIPVSVSVPLLVIILLLLLLYMARHKIIIYRGLLRNEWRINMGDIVIIDTSWKQHQKSTDNVNGTKSLSGLRDDTLEVIRETNLKDSASELDEDGAENGFKPKQLTSSPIPGSNGLGAESLMTLETVNESAVFSQAGYMLGQLNNKLVAIKDLGVYNVNMNISRKLKILWMKDIISHVCVARFYGMVSQGGICSVREFCSRGSLEVSEYSQCDKKDNSSDY</sequence>
<feature type="domain" description="PBP" evidence="3">
    <location>
        <begin position="6"/>
        <end position="268"/>
    </location>
</feature>
<comment type="similarity">
    <text evidence="1">Belongs to the PstS family.</text>
</comment>
<name>A0ABM1AG50_APLCA</name>
<protein>
    <submittedName>
        <fullName evidence="5">Uncharacterized protein LOC101848644</fullName>
    </submittedName>
</protein>
<dbReference type="PANTHER" id="PTHR42996:SF1">
    <property type="entry name" value="PHOSPHATE-BINDING PROTEIN PSTS"/>
    <property type="match status" value="1"/>
</dbReference>
<dbReference type="GeneID" id="101848644"/>
<proteinExistence type="inferred from homology"/>
<feature type="transmembrane region" description="Helical" evidence="2">
    <location>
        <begin position="324"/>
        <end position="345"/>
    </location>
</feature>
<dbReference type="SUPFAM" id="SSF53850">
    <property type="entry name" value="Periplasmic binding protein-like II"/>
    <property type="match status" value="1"/>
</dbReference>
<dbReference type="InterPro" id="IPR024370">
    <property type="entry name" value="PBP_domain"/>
</dbReference>
<dbReference type="Gene3D" id="3.40.190.10">
    <property type="entry name" value="Periplasmic binding protein-like II"/>
    <property type="match status" value="2"/>
</dbReference>
<dbReference type="Pfam" id="PF12849">
    <property type="entry name" value="PBP_like_2"/>
    <property type="match status" value="1"/>
</dbReference>